<sequence>MDADDIMEAVKLEAVDSETIPIEEVYENLRCFKDGLSSEDAEKRLEIFGYNKLEEKKVNCLLLSRLAITLLPLYDFGLIETWKSLFLGEQVLEVFRVYVKSSVVALANRRIIVPIYNYQLYRHIEPPGWKLIWDMRGAEATEQGNCSAYLGKPQLPHSCEREPAIIDLLPRTPYNMQVQNCCKRGVLSSFIQDPENSMSTF</sequence>
<evidence type="ECO:0000313" key="2">
    <source>
        <dbReference type="Proteomes" id="UP001055811"/>
    </source>
</evidence>
<organism evidence="1 2">
    <name type="scientific">Cichorium intybus</name>
    <name type="common">Chicory</name>
    <dbReference type="NCBI Taxonomy" id="13427"/>
    <lineage>
        <taxon>Eukaryota</taxon>
        <taxon>Viridiplantae</taxon>
        <taxon>Streptophyta</taxon>
        <taxon>Embryophyta</taxon>
        <taxon>Tracheophyta</taxon>
        <taxon>Spermatophyta</taxon>
        <taxon>Magnoliopsida</taxon>
        <taxon>eudicotyledons</taxon>
        <taxon>Gunneridae</taxon>
        <taxon>Pentapetalae</taxon>
        <taxon>asterids</taxon>
        <taxon>campanulids</taxon>
        <taxon>Asterales</taxon>
        <taxon>Asteraceae</taxon>
        <taxon>Cichorioideae</taxon>
        <taxon>Cichorieae</taxon>
        <taxon>Cichoriinae</taxon>
        <taxon>Cichorium</taxon>
    </lineage>
</organism>
<dbReference type="Proteomes" id="UP001055811">
    <property type="component" value="Linkage Group LG07"/>
</dbReference>
<reference evidence="1 2" key="2">
    <citation type="journal article" date="2022" name="Mol. Ecol. Resour.">
        <title>The genomes of chicory, endive, great burdock and yacon provide insights into Asteraceae paleo-polyploidization history and plant inulin production.</title>
        <authorList>
            <person name="Fan W."/>
            <person name="Wang S."/>
            <person name="Wang H."/>
            <person name="Wang A."/>
            <person name="Jiang F."/>
            <person name="Liu H."/>
            <person name="Zhao H."/>
            <person name="Xu D."/>
            <person name="Zhang Y."/>
        </authorList>
    </citation>
    <scope>NUCLEOTIDE SEQUENCE [LARGE SCALE GENOMIC DNA]</scope>
    <source>
        <strain evidence="2">cv. Punajuju</strain>
        <tissue evidence="1">Leaves</tissue>
    </source>
</reference>
<evidence type="ECO:0000313" key="1">
    <source>
        <dbReference type="EMBL" id="KAI3709386.1"/>
    </source>
</evidence>
<protein>
    <submittedName>
        <fullName evidence="1">Uncharacterized protein</fullName>
    </submittedName>
</protein>
<name>A0ACB9AHE2_CICIN</name>
<proteinExistence type="predicted"/>
<gene>
    <name evidence="1" type="ORF">L2E82_39148</name>
</gene>
<reference evidence="2" key="1">
    <citation type="journal article" date="2022" name="Mol. Ecol. Resour.">
        <title>The genomes of chicory, endive, great burdock and yacon provide insights into Asteraceae palaeo-polyploidization history and plant inulin production.</title>
        <authorList>
            <person name="Fan W."/>
            <person name="Wang S."/>
            <person name="Wang H."/>
            <person name="Wang A."/>
            <person name="Jiang F."/>
            <person name="Liu H."/>
            <person name="Zhao H."/>
            <person name="Xu D."/>
            <person name="Zhang Y."/>
        </authorList>
    </citation>
    <scope>NUCLEOTIDE SEQUENCE [LARGE SCALE GENOMIC DNA]</scope>
    <source>
        <strain evidence="2">cv. Punajuju</strain>
    </source>
</reference>
<comment type="caution">
    <text evidence="1">The sequence shown here is derived from an EMBL/GenBank/DDBJ whole genome shotgun (WGS) entry which is preliminary data.</text>
</comment>
<accession>A0ACB9AHE2</accession>
<keyword evidence="2" id="KW-1185">Reference proteome</keyword>
<dbReference type="EMBL" id="CM042015">
    <property type="protein sequence ID" value="KAI3709386.1"/>
    <property type="molecule type" value="Genomic_DNA"/>
</dbReference>